<accession>A0ABV8CHF2</accession>
<keyword evidence="4" id="KW-0574">Periplasm</keyword>
<evidence type="ECO:0000256" key="5">
    <source>
        <dbReference type="SAM" id="SignalP"/>
    </source>
</evidence>
<evidence type="ECO:0000313" key="7">
    <source>
        <dbReference type="Proteomes" id="UP001595758"/>
    </source>
</evidence>
<comment type="similarity">
    <text evidence="2">Belongs to the CpxP/Spy family.</text>
</comment>
<sequence length="141" mass="16210">MLKKLLLLPVLTLALAFYQTAFAGSCHQRMDQMMGSLNLTDAQKTQIKTITEQSREAMQTNMTQMKTLQGQIKDLITSEKVDEAKLNDLISQKTSLMATMMKSKIMVKNQIYNVLDSKQQQQFKDLMTQWEQNKMQHKTGC</sequence>
<proteinExistence type="inferred from homology"/>
<dbReference type="EMBL" id="JBHSAB010000023">
    <property type="protein sequence ID" value="MFC3909399.1"/>
    <property type="molecule type" value="Genomic_DNA"/>
</dbReference>
<dbReference type="RefSeq" id="WP_382343581.1">
    <property type="nucleotide sequence ID" value="NZ_JBHSAB010000023.1"/>
</dbReference>
<evidence type="ECO:0000256" key="2">
    <source>
        <dbReference type="ARBA" id="ARBA00008441"/>
    </source>
</evidence>
<dbReference type="CDD" id="cd09916">
    <property type="entry name" value="CpxP_like"/>
    <property type="match status" value="1"/>
</dbReference>
<reference evidence="7" key="1">
    <citation type="journal article" date="2019" name="Int. J. Syst. Evol. Microbiol.">
        <title>The Global Catalogue of Microorganisms (GCM) 10K type strain sequencing project: providing services to taxonomists for standard genome sequencing and annotation.</title>
        <authorList>
            <consortium name="The Broad Institute Genomics Platform"/>
            <consortium name="The Broad Institute Genome Sequencing Center for Infectious Disease"/>
            <person name="Wu L."/>
            <person name="Ma J."/>
        </authorList>
    </citation>
    <scope>NUCLEOTIDE SEQUENCE [LARGE SCALE GENOMIC DNA]</scope>
    <source>
        <strain evidence="7">CCUG 59858</strain>
    </source>
</reference>
<evidence type="ECO:0000256" key="4">
    <source>
        <dbReference type="ARBA" id="ARBA00022764"/>
    </source>
</evidence>
<dbReference type="InterPro" id="IPR052211">
    <property type="entry name" value="Cpx_auxiliary_protein"/>
</dbReference>
<name>A0ABV8CHF2_9GAMM</name>
<comment type="caution">
    <text evidence="6">The sequence shown here is derived from an EMBL/GenBank/DDBJ whole genome shotgun (WGS) entry which is preliminary data.</text>
</comment>
<feature type="signal peptide" evidence="5">
    <location>
        <begin position="1"/>
        <end position="23"/>
    </location>
</feature>
<dbReference type="Proteomes" id="UP001595758">
    <property type="component" value="Unassembled WGS sequence"/>
</dbReference>
<dbReference type="PANTHER" id="PTHR38102:SF1">
    <property type="entry name" value="PERIPLASMIC CHAPERONE SPY"/>
    <property type="match status" value="1"/>
</dbReference>
<dbReference type="InterPro" id="IPR012899">
    <property type="entry name" value="LTXXQ"/>
</dbReference>
<dbReference type="PANTHER" id="PTHR38102">
    <property type="entry name" value="PERIPLASMIC CHAPERONE SPY"/>
    <property type="match status" value="1"/>
</dbReference>
<protein>
    <submittedName>
        <fullName evidence="6">Spy/CpxP family protein refolding chaperone</fullName>
    </submittedName>
</protein>
<comment type="subcellular location">
    <subcellularLocation>
        <location evidence="1">Periplasm</location>
    </subcellularLocation>
</comment>
<feature type="chain" id="PRO_5046595235" evidence="5">
    <location>
        <begin position="24"/>
        <end position="141"/>
    </location>
</feature>
<keyword evidence="3 5" id="KW-0732">Signal</keyword>
<dbReference type="Gene3D" id="1.20.120.1490">
    <property type="match status" value="1"/>
</dbReference>
<dbReference type="Pfam" id="PF07813">
    <property type="entry name" value="LTXXQ"/>
    <property type="match status" value="1"/>
</dbReference>
<keyword evidence="7" id="KW-1185">Reference proteome</keyword>
<evidence type="ECO:0000256" key="1">
    <source>
        <dbReference type="ARBA" id="ARBA00004418"/>
    </source>
</evidence>
<dbReference type="PROSITE" id="PS51257">
    <property type="entry name" value="PROKAR_LIPOPROTEIN"/>
    <property type="match status" value="1"/>
</dbReference>
<evidence type="ECO:0000313" key="6">
    <source>
        <dbReference type="EMBL" id="MFC3909399.1"/>
    </source>
</evidence>
<evidence type="ECO:0000256" key="3">
    <source>
        <dbReference type="ARBA" id="ARBA00022729"/>
    </source>
</evidence>
<organism evidence="6 7">
    <name type="scientific">Legionella dresdenensis</name>
    <dbReference type="NCBI Taxonomy" id="450200"/>
    <lineage>
        <taxon>Bacteria</taxon>
        <taxon>Pseudomonadati</taxon>
        <taxon>Pseudomonadota</taxon>
        <taxon>Gammaproteobacteria</taxon>
        <taxon>Legionellales</taxon>
        <taxon>Legionellaceae</taxon>
        <taxon>Legionella</taxon>
    </lineage>
</organism>
<gene>
    <name evidence="6" type="ORF">ACFORL_09980</name>
</gene>